<sequence>MDQPGCLCQFLAVLGPCSVTTHALPLPSASPLITLAVVHAGVSSFEPRPHMPSPNSSSLPTHNKDFDSKASQMTAIDKEKDSSSNTTCSNMPSTHVTCSRDCSPFLNWNEEQPETEGEKTIVFRSLVATLKFQPALDTSLEAKTVKFLEYVTQKCSPSSDAFLSSLGSTTDDSLKNFIQCIVVLVSTPSQMITAAAMEILNELIIHSSLKVRQALVKADLIPQLISTLNPLSLSFAETINIQIRVATIIWILLHLATQDCLTKLKIEDKNEQQAVHETVFKHVLVPSEKYIWHMCMNRYLFIADNKSMDFLQIITPLLQISPSYQPTMDFVLRMPIYLAIPSFLTFYEKDYAIWCFLHFMKGGQWNYNRKWGDQRHMWKIVLRMLRMEGFEDVIEEKLGNDRSTSHGRQIVASSIYLNNLLGMNLPKRE</sequence>
<accession>A0ABQ9YIG1</accession>
<dbReference type="Proteomes" id="UP001281761">
    <property type="component" value="Unassembled WGS sequence"/>
</dbReference>
<feature type="region of interest" description="Disordered" evidence="1">
    <location>
        <begin position="76"/>
        <end position="95"/>
    </location>
</feature>
<feature type="compositionally biased region" description="Polar residues" evidence="1">
    <location>
        <begin position="83"/>
        <end position="95"/>
    </location>
</feature>
<comment type="caution">
    <text evidence="2">The sequence shown here is derived from an EMBL/GenBank/DDBJ whole genome shotgun (WGS) entry which is preliminary data.</text>
</comment>
<dbReference type="EMBL" id="JARBJD010000006">
    <property type="protein sequence ID" value="KAK2963538.1"/>
    <property type="molecule type" value="Genomic_DNA"/>
</dbReference>
<gene>
    <name evidence="2" type="ORF">BLNAU_1581</name>
</gene>
<keyword evidence="3" id="KW-1185">Reference proteome</keyword>
<name>A0ABQ9YIG1_9EUKA</name>
<dbReference type="SUPFAM" id="SSF48371">
    <property type="entry name" value="ARM repeat"/>
    <property type="match status" value="1"/>
</dbReference>
<evidence type="ECO:0000256" key="1">
    <source>
        <dbReference type="SAM" id="MobiDB-lite"/>
    </source>
</evidence>
<reference evidence="2 3" key="1">
    <citation type="journal article" date="2022" name="bioRxiv">
        <title>Genomics of Preaxostyla Flagellates Illuminates Evolutionary Transitions and the Path Towards Mitochondrial Loss.</title>
        <authorList>
            <person name="Novak L.V.F."/>
            <person name="Treitli S.C."/>
            <person name="Pyrih J."/>
            <person name="Halakuc P."/>
            <person name="Pipaliya S.V."/>
            <person name="Vacek V."/>
            <person name="Brzon O."/>
            <person name="Soukal P."/>
            <person name="Eme L."/>
            <person name="Dacks J.B."/>
            <person name="Karnkowska A."/>
            <person name="Elias M."/>
            <person name="Hampl V."/>
        </authorList>
    </citation>
    <scope>NUCLEOTIDE SEQUENCE [LARGE SCALE GENOMIC DNA]</scope>
    <source>
        <strain evidence="2">NAU3</strain>
        <tissue evidence="2">Gut</tissue>
    </source>
</reference>
<proteinExistence type="predicted"/>
<evidence type="ECO:0000313" key="2">
    <source>
        <dbReference type="EMBL" id="KAK2963538.1"/>
    </source>
</evidence>
<protein>
    <submittedName>
        <fullName evidence="2">Uncharacterized protein</fullName>
    </submittedName>
</protein>
<dbReference type="InterPro" id="IPR016024">
    <property type="entry name" value="ARM-type_fold"/>
</dbReference>
<feature type="region of interest" description="Disordered" evidence="1">
    <location>
        <begin position="46"/>
        <end position="66"/>
    </location>
</feature>
<organism evidence="2 3">
    <name type="scientific">Blattamonas nauphoetae</name>
    <dbReference type="NCBI Taxonomy" id="2049346"/>
    <lineage>
        <taxon>Eukaryota</taxon>
        <taxon>Metamonada</taxon>
        <taxon>Preaxostyla</taxon>
        <taxon>Oxymonadida</taxon>
        <taxon>Blattamonas</taxon>
    </lineage>
</organism>
<evidence type="ECO:0000313" key="3">
    <source>
        <dbReference type="Proteomes" id="UP001281761"/>
    </source>
</evidence>